<gene>
    <name evidence="1" type="ORF">H310_03468</name>
</gene>
<sequence>MRVGDWMVFKAPAIPQAPMLKSSTKAERRQFMRDYQYLEKVVALQTSTTKPLVVPVSACIDHFTTAMWELDKPADSVTEAERVGWMRLGYDVLPSDLDTIRARLRSLMLEGLMKTLEVDNQEWVLQEEGKMMVGIIIDAKKSVGLQEGGDPRRTARNEALGYSDDGLLVAGSKQAAIWDLDALDPEPEPITTMERVNRLMQAELDYRGDDDGGPQCPTPLPCSEVLAAKLVRAEEEGLSAVSLEQLRRLLKVYTDVFRLEMSCYPPIKVEPLKVRVKQAASPVKFELHRYPPLHMEYLKGQVGELERDGLIHQNNRSRWACAPLIGPQKDWRLQNDDR</sequence>
<dbReference type="VEuPathDB" id="FungiDB:H310_03468"/>
<dbReference type="InterPro" id="IPR043502">
    <property type="entry name" value="DNA/RNA_pol_sf"/>
</dbReference>
<dbReference type="GeneID" id="20080518"/>
<evidence type="ECO:0000313" key="1">
    <source>
        <dbReference type="EMBL" id="ETW05784.1"/>
    </source>
</evidence>
<organism evidence="1">
    <name type="scientific">Aphanomyces invadans</name>
    <dbReference type="NCBI Taxonomy" id="157072"/>
    <lineage>
        <taxon>Eukaryota</taxon>
        <taxon>Sar</taxon>
        <taxon>Stramenopiles</taxon>
        <taxon>Oomycota</taxon>
        <taxon>Saprolegniomycetes</taxon>
        <taxon>Saprolegniales</taxon>
        <taxon>Verrucalvaceae</taxon>
        <taxon>Aphanomyces</taxon>
    </lineage>
</organism>
<dbReference type="SUPFAM" id="SSF56672">
    <property type="entry name" value="DNA/RNA polymerases"/>
    <property type="match status" value="1"/>
</dbReference>
<dbReference type="RefSeq" id="XP_008865561.1">
    <property type="nucleotide sequence ID" value="XM_008867339.1"/>
</dbReference>
<accession>A0A024UHL2</accession>
<name>A0A024UHL2_9STRA</name>
<evidence type="ECO:0008006" key="2">
    <source>
        <dbReference type="Google" id="ProtNLM"/>
    </source>
</evidence>
<dbReference type="AlphaFoldDB" id="A0A024UHL2"/>
<dbReference type="OrthoDB" id="121905at2759"/>
<protein>
    <recommendedName>
        <fullName evidence="2">Reverse transcriptase domain-containing protein</fullName>
    </recommendedName>
</protein>
<dbReference type="EMBL" id="KI913956">
    <property type="protein sequence ID" value="ETW05784.1"/>
    <property type="molecule type" value="Genomic_DNA"/>
</dbReference>
<proteinExistence type="predicted"/>
<reference evidence="1" key="1">
    <citation type="submission" date="2013-12" db="EMBL/GenBank/DDBJ databases">
        <title>The Genome Sequence of Aphanomyces invadans NJM9701.</title>
        <authorList>
            <consortium name="The Broad Institute Genomics Platform"/>
            <person name="Russ C."/>
            <person name="Tyler B."/>
            <person name="van West P."/>
            <person name="Dieguez-Uribeondo J."/>
            <person name="Young S.K."/>
            <person name="Zeng Q."/>
            <person name="Gargeya S."/>
            <person name="Fitzgerald M."/>
            <person name="Abouelleil A."/>
            <person name="Alvarado L."/>
            <person name="Chapman S.B."/>
            <person name="Gainer-Dewar J."/>
            <person name="Goldberg J."/>
            <person name="Griggs A."/>
            <person name="Gujja S."/>
            <person name="Hansen M."/>
            <person name="Howarth C."/>
            <person name="Imamovic A."/>
            <person name="Ireland A."/>
            <person name="Larimer J."/>
            <person name="McCowan C."/>
            <person name="Murphy C."/>
            <person name="Pearson M."/>
            <person name="Poon T.W."/>
            <person name="Priest M."/>
            <person name="Roberts A."/>
            <person name="Saif S."/>
            <person name="Shea T."/>
            <person name="Sykes S."/>
            <person name="Wortman J."/>
            <person name="Nusbaum C."/>
            <person name="Birren B."/>
        </authorList>
    </citation>
    <scope>NUCLEOTIDE SEQUENCE [LARGE SCALE GENOMIC DNA]</scope>
    <source>
        <strain evidence="1">NJM9701</strain>
    </source>
</reference>